<keyword evidence="1" id="KW-0067">ATP-binding</keyword>
<proteinExistence type="predicted"/>
<dbReference type="CDD" id="cd01673">
    <property type="entry name" value="dNK"/>
    <property type="match status" value="1"/>
</dbReference>
<reference evidence="3 4" key="1">
    <citation type="submission" date="2018-06" db="EMBL/GenBank/DDBJ databases">
        <title>Genomic Encyclopedia of Archaeal and Bacterial Type Strains, Phase II (KMG-II): from individual species to whole genera.</title>
        <authorList>
            <person name="Goeker M."/>
        </authorList>
    </citation>
    <scope>NUCLEOTIDE SEQUENCE [LARGE SCALE GENOMIC DNA]</scope>
    <source>
        <strain evidence="3 4">DSM 23857</strain>
    </source>
</reference>
<dbReference type="InterPro" id="IPR027417">
    <property type="entry name" value="P-loop_NTPase"/>
</dbReference>
<protein>
    <submittedName>
        <fullName evidence="3">Deoxyadenosine/deoxycytidine kinase</fullName>
    </submittedName>
</protein>
<dbReference type="EMBL" id="QLLL01000004">
    <property type="protein sequence ID" value="RAJ05289.1"/>
    <property type="molecule type" value="Genomic_DNA"/>
</dbReference>
<organism evidence="3 4">
    <name type="scientific">Chitinophaga skermanii</name>
    <dbReference type="NCBI Taxonomy" id="331697"/>
    <lineage>
        <taxon>Bacteria</taxon>
        <taxon>Pseudomonadati</taxon>
        <taxon>Bacteroidota</taxon>
        <taxon>Chitinophagia</taxon>
        <taxon>Chitinophagales</taxon>
        <taxon>Chitinophagaceae</taxon>
        <taxon>Chitinophaga</taxon>
    </lineage>
</organism>
<evidence type="ECO:0000259" key="2">
    <source>
        <dbReference type="Pfam" id="PF01712"/>
    </source>
</evidence>
<dbReference type="PANTHER" id="PTHR10513:SF46">
    <property type="entry name" value="DEOXYGUANOSINE KINASE"/>
    <property type="match status" value="1"/>
</dbReference>
<dbReference type="SUPFAM" id="SSF52540">
    <property type="entry name" value="P-loop containing nucleoside triphosphate hydrolases"/>
    <property type="match status" value="1"/>
</dbReference>
<feature type="binding site" evidence="1">
    <location>
        <begin position="10"/>
        <end position="18"/>
    </location>
    <ligand>
        <name>ATP</name>
        <dbReference type="ChEBI" id="CHEBI:30616"/>
    </ligand>
</feature>
<dbReference type="Proteomes" id="UP000249547">
    <property type="component" value="Unassembled WGS sequence"/>
</dbReference>
<evidence type="ECO:0000313" key="4">
    <source>
        <dbReference type="Proteomes" id="UP000249547"/>
    </source>
</evidence>
<comment type="caution">
    <text evidence="3">The sequence shown here is derived from an EMBL/GenBank/DDBJ whole genome shotgun (WGS) entry which is preliminary data.</text>
</comment>
<keyword evidence="3" id="KW-0418">Kinase</keyword>
<dbReference type="InterPro" id="IPR050566">
    <property type="entry name" value="Deoxyribonucleoside_kinase"/>
</dbReference>
<dbReference type="PANTHER" id="PTHR10513">
    <property type="entry name" value="DEOXYNUCLEOSIDE KINASE"/>
    <property type="match status" value="1"/>
</dbReference>
<evidence type="ECO:0000256" key="1">
    <source>
        <dbReference type="PIRSR" id="PIRSR000705-3"/>
    </source>
</evidence>
<dbReference type="OrthoDB" id="9776634at2"/>
<dbReference type="Gene3D" id="3.40.50.300">
    <property type="entry name" value="P-loop containing nucleotide triphosphate hydrolases"/>
    <property type="match status" value="1"/>
</dbReference>
<keyword evidence="4" id="KW-1185">Reference proteome</keyword>
<evidence type="ECO:0000313" key="3">
    <source>
        <dbReference type="EMBL" id="RAJ05289.1"/>
    </source>
</evidence>
<dbReference type="GO" id="GO:0005524">
    <property type="term" value="F:ATP binding"/>
    <property type="evidence" value="ECO:0007669"/>
    <property type="project" value="UniProtKB-KW"/>
</dbReference>
<gene>
    <name evidence="3" type="ORF">LX64_02446</name>
</gene>
<feature type="domain" description="Deoxynucleoside kinase" evidence="2">
    <location>
        <begin position="6"/>
        <end position="196"/>
    </location>
</feature>
<dbReference type="RefSeq" id="WP_111597894.1">
    <property type="nucleotide sequence ID" value="NZ_QLLL01000004.1"/>
</dbReference>
<dbReference type="Pfam" id="PF01712">
    <property type="entry name" value="dNK"/>
    <property type="match status" value="1"/>
</dbReference>
<keyword evidence="1" id="KW-0547">Nucleotide-binding</keyword>
<sequence length="210" mass="24666">MRYPFITIEGNIGAGKTTLATKLADHFKAKLILEEFADNPFLPKFYASPDQYAFPLELFFMAERYKQLKEMLSMQELFSPMVISDYLFIKSLLFAKVTLAEDEYNLYQKLFEIINPQLKQPDLLVFLNAPVDLLQANIKKRNRSYEQNIADEYLQNVHDMYMQYIKQHPVRTLMIDSTKIDFVKNEADFQLIVAALEKEYEPGIHYLQIP</sequence>
<name>A0A327QL69_9BACT</name>
<dbReference type="InterPro" id="IPR031314">
    <property type="entry name" value="DNK_dom"/>
</dbReference>
<accession>A0A327QL69</accession>
<dbReference type="AlphaFoldDB" id="A0A327QL69"/>
<dbReference type="PIRSF" id="PIRSF000705">
    <property type="entry name" value="DNK"/>
    <property type="match status" value="1"/>
</dbReference>
<dbReference type="InterPro" id="IPR002624">
    <property type="entry name" value="DCK/DGK"/>
</dbReference>
<keyword evidence="3" id="KW-0808">Transferase</keyword>
<dbReference type="GO" id="GO:0005737">
    <property type="term" value="C:cytoplasm"/>
    <property type="evidence" value="ECO:0007669"/>
    <property type="project" value="TreeGrafter"/>
</dbReference>
<dbReference type="GO" id="GO:0019136">
    <property type="term" value="F:deoxynucleoside kinase activity"/>
    <property type="evidence" value="ECO:0007669"/>
    <property type="project" value="InterPro"/>
</dbReference>